<dbReference type="InterPro" id="IPR050267">
    <property type="entry name" value="Anti-sigma-factor_SerPK"/>
</dbReference>
<keyword evidence="3" id="KW-0547">Nucleotide-binding</keyword>
<dbReference type="PANTHER" id="PTHR35526:SF3">
    <property type="entry name" value="ANTI-SIGMA-F FACTOR RSBW"/>
    <property type="match status" value="1"/>
</dbReference>
<evidence type="ECO:0000256" key="1">
    <source>
        <dbReference type="ARBA" id="ARBA00022527"/>
    </source>
</evidence>
<dbReference type="InterPro" id="IPR003594">
    <property type="entry name" value="HATPase_dom"/>
</dbReference>
<keyword evidence="1" id="KW-0418">Kinase</keyword>
<dbReference type="Proteomes" id="UP001499979">
    <property type="component" value="Unassembled WGS sequence"/>
</dbReference>
<protein>
    <submittedName>
        <fullName evidence="3">ATP-binding protein</fullName>
    </submittedName>
</protein>
<keyword evidence="1" id="KW-0808">Transferase</keyword>
<gene>
    <name evidence="3" type="ORF">GCM10009606_01850</name>
</gene>
<keyword evidence="1" id="KW-0723">Serine/threonine-protein kinase</keyword>
<dbReference type="Gene3D" id="3.30.565.10">
    <property type="entry name" value="Histidine kinase-like ATPase, C-terminal domain"/>
    <property type="match status" value="1"/>
</dbReference>
<proteinExistence type="predicted"/>
<accession>A0ABN1U7Z1</accession>
<keyword evidence="3" id="KW-0067">ATP-binding</keyword>
<feature type="domain" description="Histidine kinase/HSP90-like ATPase" evidence="2">
    <location>
        <begin position="13"/>
        <end position="123"/>
    </location>
</feature>
<comment type="caution">
    <text evidence="3">The sequence shown here is derived from an EMBL/GenBank/DDBJ whole genome shotgun (WGS) entry which is preliminary data.</text>
</comment>
<dbReference type="InterPro" id="IPR036890">
    <property type="entry name" value="HATPase_C_sf"/>
</dbReference>
<evidence type="ECO:0000313" key="3">
    <source>
        <dbReference type="EMBL" id="GAA1125796.1"/>
    </source>
</evidence>
<evidence type="ECO:0000259" key="2">
    <source>
        <dbReference type="Pfam" id="PF13581"/>
    </source>
</evidence>
<dbReference type="RefSeq" id="WP_343904818.1">
    <property type="nucleotide sequence ID" value="NZ_BAAAJE010000001.1"/>
</dbReference>
<dbReference type="EMBL" id="BAAAJE010000001">
    <property type="protein sequence ID" value="GAA1125796.1"/>
    <property type="molecule type" value="Genomic_DNA"/>
</dbReference>
<dbReference type="Pfam" id="PF13581">
    <property type="entry name" value="HATPase_c_2"/>
    <property type="match status" value="1"/>
</dbReference>
<keyword evidence="4" id="KW-1185">Reference proteome</keyword>
<dbReference type="CDD" id="cd16936">
    <property type="entry name" value="HATPase_RsbW-like"/>
    <property type="match status" value="1"/>
</dbReference>
<reference evidence="3 4" key="1">
    <citation type="journal article" date="2019" name="Int. J. Syst. Evol. Microbiol.">
        <title>The Global Catalogue of Microorganisms (GCM) 10K type strain sequencing project: providing services to taxonomists for standard genome sequencing and annotation.</title>
        <authorList>
            <consortium name="The Broad Institute Genomics Platform"/>
            <consortium name="The Broad Institute Genome Sequencing Center for Infectious Disease"/>
            <person name="Wu L."/>
            <person name="Ma J."/>
        </authorList>
    </citation>
    <scope>NUCLEOTIDE SEQUENCE [LARGE SCALE GENOMIC DNA]</scope>
    <source>
        <strain evidence="3 4">JCM 11813</strain>
    </source>
</reference>
<sequence>MHDLPLRTSLVVSAEGSSARTARAAVHDLCAHAHVGNETADVAALLVSELVTNAHEHAGGPAVVDVVVDGRALRVAVEDEDPTIPAAPAVDVDAERGRGLVLVAALASRWGTALTGHGKSVWFELDRA</sequence>
<dbReference type="PANTHER" id="PTHR35526">
    <property type="entry name" value="ANTI-SIGMA-F FACTOR RSBW-RELATED"/>
    <property type="match status" value="1"/>
</dbReference>
<name>A0ABN1U7Z1_9ACTN</name>
<dbReference type="GO" id="GO:0005524">
    <property type="term" value="F:ATP binding"/>
    <property type="evidence" value="ECO:0007669"/>
    <property type="project" value="UniProtKB-KW"/>
</dbReference>
<dbReference type="SUPFAM" id="SSF55874">
    <property type="entry name" value="ATPase domain of HSP90 chaperone/DNA topoisomerase II/histidine kinase"/>
    <property type="match status" value="1"/>
</dbReference>
<evidence type="ECO:0000313" key="4">
    <source>
        <dbReference type="Proteomes" id="UP001499979"/>
    </source>
</evidence>
<organism evidence="3 4">
    <name type="scientific">Nocardioides aquiterrae</name>
    <dbReference type="NCBI Taxonomy" id="203799"/>
    <lineage>
        <taxon>Bacteria</taxon>
        <taxon>Bacillati</taxon>
        <taxon>Actinomycetota</taxon>
        <taxon>Actinomycetes</taxon>
        <taxon>Propionibacteriales</taxon>
        <taxon>Nocardioidaceae</taxon>
        <taxon>Nocardioides</taxon>
    </lineage>
</organism>